<reference evidence="1 2" key="1">
    <citation type="submission" date="2020-08" db="EMBL/GenBank/DDBJ databases">
        <title>Genomic Encyclopedia of Type Strains, Phase IV (KMG-IV): sequencing the most valuable type-strain genomes for metagenomic binning, comparative biology and taxonomic classification.</title>
        <authorList>
            <person name="Goeker M."/>
        </authorList>
    </citation>
    <scope>NUCLEOTIDE SEQUENCE [LARGE SCALE GENOMIC DNA]</scope>
    <source>
        <strain evidence="1 2">DSM 11590</strain>
    </source>
</reference>
<evidence type="ECO:0008006" key="3">
    <source>
        <dbReference type="Google" id="ProtNLM"/>
    </source>
</evidence>
<sequence length="80" mass="8516">MTNTLFDQTDLEALIAAEREREHLAAAVAIIDRDADTAPVAVDPDVAEAMGAFVEDALSPEDALDSLFFPHGTEGEDGDE</sequence>
<dbReference type="RefSeq" id="WP_184266422.1">
    <property type="nucleotide sequence ID" value="NZ_JACIIX010000024.1"/>
</dbReference>
<evidence type="ECO:0000313" key="2">
    <source>
        <dbReference type="Proteomes" id="UP000544872"/>
    </source>
</evidence>
<comment type="caution">
    <text evidence="1">The sequence shown here is derived from an EMBL/GenBank/DDBJ whole genome shotgun (WGS) entry which is preliminary data.</text>
</comment>
<accession>A0A7X0DQM3</accession>
<evidence type="ECO:0000313" key="1">
    <source>
        <dbReference type="EMBL" id="MBB6212417.1"/>
    </source>
</evidence>
<keyword evidence="2" id="KW-1185">Reference proteome</keyword>
<proteinExistence type="predicted"/>
<dbReference type="Proteomes" id="UP000544872">
    <property type="component" value="Unassembled WGS sequence"/>
</dbReference>
<organism evidence="1 2">
    <name type="scientific">Novispirillum itersonii</name>
    <name type="common">Aquaspirillum itersonii</name>
    <dbReference type="NCBI Taxonomy" id="189"/>
    <lineage>
        <taxon>Bacteria</taxon>
        <taxon>Pseudomonadati</taxon>
        <taxon>Pseudomonadota</taxon>
        <taxon>Alphaproteobacteria</taxon>
        <taxon>Rhodospirillales</taxon>
        <taxon>Novispirillaceae</taxon>
        <taxon>Novispirillum</taxon>
    </lineage>
</organism>
<dbReference type="EMBL" id="JACIIX010000024">
    <property type="protein sequence ID" value="MBB6212417.1"/>
    <property type="molecule type" value="Genomic_DNA"/>
</dbReference>
<protein>
    <recommendedName>
        <fullName evidence="3">Conjugal transfer protein TraD</fullName>
    </recommendedName>
</protein>
<name>A0A7X0DQM3_NOVIT</name>
<gene>
    <name evidence="1" type="ORF">FHS48_003871</name>
</gene>
<dbReference type="AlphaFoldDB" id="A0A7X0DQM3"/>